<feature type="transmembrane region" description="Helical" evidence="1">
    <location>
        <begin position="33"/>
        <end position="52"/>
    </location>
</feature>
<keyword evidence="1" id="KW-0472">Membrane</keyword>
<dbReference type="InterPro" id="IPR000866">
    <property type="entry name" value="AhpC/TSA"/>
</dbReference>
<dbReference type="InterPro" id="IPR013766">
    <property type="entry name" value="Thioredoxin_domain"/>
</dbReference>
<organism evidence="3 4">
    <name type="scientific">Nocardioides flavus</name>
    <name type="common">ex Wang et al. 2016</name>
    <dbReference type="NCBI Taxonomy" id="2058780"/>
    <lineage>
        <taxon>Bacteria</taxon>
        <taxon>Bacillati</taxon>
        <taxon>Actinomycetota</taxon>
        <taxon>Actinomycetes</taxon>
        <taxon>Propionibacteriales</taxon>
        <taxon>Nocardioidaceae</taxon>
        <taxon>Nocardioides</taxon>
    </lineage>
</organism>
<dbReference type="SUPFAM" id="SSF52833">
    <property type="entry name" value="Thioredoxin-like"/>
    <property type="match status" value="1"/>
</dbReference>
<reference evidence="4" key="1">
    <citation type="journal article" date="2019" name="Int. J. Syst. Evol. Microbiol.">
        <title>The Global Catalogue of Microorganisms (GCM) 10K type strain sequencing project: providing services to taxonomists for standard genome sequencing and annotation.</title>
        <authorList>
            <consortium name="The Broad Institute Genomics Platform"/>
            <consortium name="The Broad Institute Genome Sequencing Center for Infectious Disease"/>
            <person name="Wu L."/>
            <person name="Ma J."/>
        </authorList>
    </citation>
    <scope>NUCLEOTIDE SEQUENCE [LARGE SCALE GENOMIC DNA]</scope>
    <source>
        <strain evidence="4">CGMCC 1.12791</strain>
    </source>
</reference>
<evidence type="ECO:0000256" key="1">
    <source>
        <dbReference type="SAM" id="Phobius"/>
    </source>
</evidence>
<accession>A0ABQ3HRR0</accession>
<dbReference type="CDD" id="cd02966">
    <property type="entry name" value="TlpA_like_family"/>
    <property type="match status" value="1"/>
</dbReference>
<proteinExistence type="predicted"/>
<dbReference type="Pfam" id="PF00578">
    <property type="entry name" value="AhpC-TSA"/>
    <property type="match status" value="1"/>
</dbReference>
<keyword evidence="4" id="KW-1185">Reference proteome</keyword>
<gene>
    <name evidence="3" type="ORF">GCM10011376_40750</name>
</gene>
<dbReference type="EMBL" id="BNAD01000027">
    <property type="protein sequence ID" value="GHE19465.1"/>
    <property type="molecule type" value="Genomic_DNA"/>
</dbReference>
<dbReference type="Proteomes" id="UP000597341">
    <property type="component" value="Unassembled WGS sequence"/>
</dbReference>
<dbReference type="RefSeq" id="WP_191281324.1">
    <property type="nucleotide sequence ID" value="NZ_BNAD01000027.1"/>
</dbReference>
<evidence type="ECO:0000259" key="2">
    <source>
        <dbReference type="PROSITE" id="PS51352"/>
    </source>
</evidence>
<sequence length="208" mass="22828">MTISTKTTSRAVRRERAEAVMAQQRRAERRMRLIIWGAVLVTLAGIVTAMLLTSKPQSSADVRSATDFALTDTSGAKHTLADHRGENLLLYFSEGAGCQSCLVQMGEIEKRAEAFAAEDVTVLPIVMNTREQILADMEVNGVTTPFLLDDGTVSDAYGTLGKGMHAGLPGHSFVLIDKQGQQLWYGEYPSMWLDPGELLDEIRTRLDP</sequence>
<keyword evidence="1" id="KW-1133">Transmembrane helix</keyword>
<protein>
    <recommendedName>
        <fullName evidence="2">Thioredoxin domain-containing protein</fullName>
    </recommendedName>
</protein>
<name>A0ABQ3HRR0_9ACTN</name>
<keyword evidence="1" id="KW-0812">Transmembrane</keyword>
<comment type="caution">
    <text evidence="3">The sequence shown here is derived from an EMBL/GenBank/DDBJ whole genome shotgun (WGS) entry which is preliminary data.</text>
</comment>
<dbReference type="PROSITE" id="PS51352">
    <property type="entry name" value="THIOREDOXIN_2"/>
    <property type="match status" value="1"/>
</dbReference>
<evidence type="ECO:0000313" key="3">
    <source>
        <dbReference type="EMBL" id="GHE19465.1"/>
    </source>
</evidence>
<dbReference type="Gene3D" id="3.40.30.10">
    <property type="entry name" value="Glutaredoxin"/>
    <property type="match status" value="1"/>
</dbReference>
<dbReference type="InterPro" id="IPR036249">
    <property type="entry name" value="Thioredoxin-like_sf"/>
</dbReference>
<evidence type="ECO:0000313" key="4">
    <source>
        <dbReference type="Proteomes" id="UP000597341"/>
    </source>
</evidence>
<feature type="domain" description="Thioredoxin" evidence="2">
    <location>
        <begin position="59"/>
        <end position="207"/>
    </location>
</feature>